<dbReference type="GO" id="GO:0001525">
    <property type="term" value="P:angiogenesis"/>
    <property type="evidence" value="ECO:0007669"/>
    <property type="project" value="UniProtKB-KW"/>
</dbReference>
<evidence type="ECO:0000256" key="4">
    <source>
        <dbReference type="ARBA" id="ARBA00022657"/>
    </source>
</evidence>
<evidence type="ECO:0000256" key="13">
    <source>
        <dbReference type="ARBA" id="ARBA00023273"/>
    </source>
</evidence>
<keyword evidence="3" id="KW-1003">Cell membrane</keyword>
<dbReference type="Pfam" id="PF23308">
    <property type="entry name" value="TSP1_TSH7A-B_C"/>
    <property type="match status" value="1"/>
</dbReference>
<dbReference type="InterPro" id="IPR036383">
    <property type="entry name" value="TSP1_rpt_sf"/>
</dbReference>
<dbReference type="FunFam" id="2.20.100.10:FF:000015">
    <property type="entry name" value="Thrombospondin, type I, domain containing 7A"/>
    <property type="match status" value="1"/>
</dbReference>
<keyword evidence="5 15" id="KW-0812">Transmembrane</keyword>
<dbReference type="Pfam" id="PF19028">
    <property type="entry name" value="TSP1_spondin"/>
    <property type="match status" value="6"/>
</dbReference>
<comment type="subcellular location">
    <subcellularLocation>
        <location evidence="1">Cell membrane</location>
        <topology evidence="1">Single-pass type I membrane protein</topology>
    </subcellularLocation>
    <subcellularLocation>
        <location evidence="2">Cell projection</location>
    </subcellularLocation>
</comment>
<evidence type="ECO:0000313" key="19">
    <source>
        <dbReference type="Proteomes" id="UP001295444"/>
    </source>
</evidence>
<dbReference type="GO" id="GO:0042995">
    <property type="term" value="C:cell projection"/>
    <property type="evidence" value="ECO:0007669"/>
    <property type="project" value="UniProtKB-SubCell"/>
</dbReference>
<proteinExistence type="predicted"/>
<keyword evidence="9 15" id="KW-1133">Transmembrane helix</keyword>
<evidence type="ECO:0000313" key="18">
    <source>
        <dbReference type="EMBL" id="CAH2305416.1"/>
    </source>
</evidence>
<keyword evidence="6" id="KW-0732">Signal</keyword>
<sequence>MCLRNALVTTSLSWKKMNDYLLIVTIFISLGKGDLDRKDQDFFWKTGTWGRCVGECGPGGVQGRSVWCIHAEGWVTHNSNCKPKDKPESQRSCFKICDWHKELFQWEVKEWELCFLVPYPGSGIKIRTMECVTAQHGLQHRQVDCVEKANRSIALSEICEYFTPRPPTEQVCLVPCPRDCVVSEFSMWSTCTKRCGKQLQHRTRSVISPALYGGSDCPNLTETRTCELQGICPFGAEEYTYSLKVGPWSECRLPHLKEIHLSGRTMLDFSSDSGERSTFKQESHTFHTFSHKDWNPEIGYQTRQVRCIRSDGKNALLSICIQDNMPIQYQSCIIPKDCEVMEWSAWSACSKTCQSMDQAPGFRSRSRGMKSIAMGGGRQCPELTESEACDIKSDSLPPCPRYLLPTWEPCELMASLHFVVSSLPFKSEDTEPHWELDRVLCGGGTQTRSVFCAQSIIESGMESFEEVYRPVDQKFCVGPMPSPSQLCSIPCSTDCLLSTWSAWGPCVYENCLDYQGRKGLKLRRRHVIVESTGDSGSCPHLVESIPCDDPVCYKWAVSGELHCVPENGECGHGRYQVNTSCQDENGFTVSNELCVDEPPMQLVCKVPCSLDCVISEWSHWSDCSRSCSSKNAEGKQSRMRSILAYPGEDGKSCPSSQSLYEYRLCNSHPCTAFYWETSPWSSCSVNNAIPSLNATVSWNGNASCGVGIQHRKIFCIKSNAGQVTNKRCPVSTRPETIRPCQLDCKKDCVVTLFSEWTPCHSVCRPGNGTFVKQSRYRVVLQNPVNGVQDCPNTLYEERECEDLPICLIYRWKTHPWGQCVLVPDSVKLGIMGITESCGQGLQTRDITCLSGEDQPANLSACFQWAGPMPTMVQECYVPCKDDCTFTSWSKFSACSADCTTSRVRRRTLTGRSKKRERCQNTEFYPLAEAELCPCEVFKSLPYGNWSDCIITGTEREIQLGKNNVGGIKECGEGVRFRATACYDLTGRIVNPALCGHDGSLNETCAIPCPFDCKMSDWSTWSSCSSLCGTGVKIRRRWLKQKPYNEGRSCPKLDIKNQVYEALPCYSECNKYELVSDPWSACKFSSEEKTVCGEGIQIRRVQCVNISENGEDAFVNDTYCNQREIVPTRQKCTLSCPGECVMSNWGQWSECPKGDVAGAVVLNKRLRTRFPLRIPASDKTCPEDSQTEPCILNSNCFHYRYNVTEWSACQLSENAECGEGTRTRLAECIRSDGKPVKMSFCEEIRLEHPIKMSIHCFVECAIDCHLSDWSSWSPCSQTCGRGGQMIRSRQIILQAHGNGRPCPTQLKQYKNCPAYPCYEWSFGEWSKCKVENGQCGEGFKVRNLTCVVHDALPTSSRKQVDPHFCGIAPSGEDLFKLHCSVPCAGDCHLADWSHWSSCELTCIDGRIFEAVGLQSRSRTFIMESLENQENCPKMTTETRSCTGGKCFKYTWKMSPWRDNKRDVWCQRSDGKNVTGGCSLQSQPATVRVCDPPCTKPFSYCMQSGVCGCEQGYTQIMRSNGFLDYCLKVPGTEFKKADVKKIVEKSKRVNSRIPEIFKGWSIQPFDPDGRVKLWVYGVSAGSFLIIVLLILLSYLICKKPKENMSFFPQQKPLSFSYDGDIDM</sequence>
<keyword evidence="11" id="KW-1015">Disulfide bond</keyword>
<organism evidence="18 19">
    <name type="scientific">Pelobates cultripes</name>
    <name type="common">Western spadefoot toad</name>
    <dbReference type="NCBI Taxonomy" id="61616"/>
    <lineage>
        <taxon>Eukaryota</taxon>
        <taxon>Metazoa</taxon>
        <taxon>Chordata</taxon>
        <taxon>Craniata</taxon>
        <taxon>Vertebrata</taxon>
        <taxon>Euteleostomi</taxon>
        <taxon>Amphibia</taxon>
        <taxon>Batrachia</taxon>
        <taxon>Anura</taxon>
        <taxon>Pelobatoidea</taxon>
        <taxon>Pelobatidae</taxon>
        <taxon>Pelobates</taxon>
    </lineage>
</organism>
<keyword evidence="19" id="KW-1185">Reference proteome</keyword>
<feature type="domain" description="Spondin-like TSP1" evidence="16">
    <location>
        <begin position="180"/>
        <end position="230"/>
    </location>
</feature>
<evidence type="ECO:0000256" key="9">
    <source>
        <dbReference type="ARBA" id="ARBA00022989"/>
    </source>
</evidence>
<evidence type="ECO:0000256" key="1">
    <source>
        <dbReference type="ARBA" id="ARBA00004251"/>
    </source>
</evidence>
<feature type="domain" description="Thrombospondin type-1" evidence="17">
    <location>
        <begin position="1490"/>
        <end position="1529"/>
    </location>
</feature>
<keyword evidence="10 15" id="KW-0472">Membrane</keyword>
<dbReference type="Gene3D" id="2.20.100.10">
    <property type="entry name" value="Thrombospondin type-1 (TSP1) repeat"/>
    <property type="match status" value="10"/>
</dbReference>
<evidence type="ECO:0000256" key="6">
    <source>
        <dbReference type="ARBA" id="ARBA00022729"/>
    </source>
</evidence>
<reference evidence="18" key="1">
    <citation type="submission" date="2022-03" db="EMBL/GenBank/DDBJ databases">
        <authorList>
            <person name="Alioto T."/>
            <person name="Alioto T."/>
            <person name="Gomez Garrido J."/>
        </authorList>
    </citation>
    <scope>NUCLEOTIDE SEQUENCE</scope>
</reference>
<feature type="domain" description="Spondin-like TSP1" evidence="16">
    <location>
        <begin position="1012"/>
        <end position="1057"/>
    </location>
</feature>
<feature type="domain" description="Spondin-like TSP1" evidence="16">
    <location>
        <begin position="612"/>
        <end position="670"/>
    </location>
</feature>
<evidence type="ECO:0000256" key="12">
    <source>
        <dbReference type="ARBA" id="ARBA00023180"/>
    </source>
</evidence>
<evidence type="ECO:0000256" key="11">
    <source>
        <dbReference type="ARBA" id="ARBA00023157"/>
    </source>
</evidence>
<evidence type="ECO:0000259" key="16">
    <source>
        <dbReference type="Pfam" id="PF19028"/>
    </source>
</evidence>
<evidence type="ECO:0000256" key="2">
    <source>
        <dbReference type="ARBA" id="ARBA00004316"/>
    </source>
</evidence>
<evidence type="ECO:0000256" key="3">
    <source>
        <dbReference type="ARBA" id="ARBA00022475"/>
    </source>
</evidence>
<evidence type="ECO:0000256" key="15">
    <source>
        <dbReference type="SAM" id="Phobius"/>
    </source>
</evidence>
<dbReference type="FunFam" id="2.20.100.10:FF:000020">
    <property type="entry name" value="Thrombospondin type 1 domain containing 7A"/>
    <property type="match status" value="1"/>
</dbReference>
<evidence type="ECO:0000256" key="5">
    <source>
        <dbReference type="ARBA" id="ARBA00022692"/>
    </source>
</evidence>
<keyword evidence="8" id="KW-0221">Differentiation</keyword>
<dbReference type="FunFam" id="2.20.100.10:FF:000031">
    <property type="entry name" value="Thrombospondin type 1 domain containing 7A"/>
    <property type="match status" value="1"/>
</dbReference>
<dbReference type="FunFam" id="2.20.100.10:FF:000014">
    <property type="entry name" value="Thrombospondin type 1 domain containing 7A"/>
    <property type="match status" value="2"/>
</dbReference>
<keyword evidence="4" id="KW-0037">Angiogenesis</keyword>
<feature type="domain" description="Spondin-like TSP1" evidence="16">
    <location>
        <begin position="1263"/>
        <end position="1316"/>
    </location>
</feature>
<gene>
    <name evidence="18" type="ORF">PECUL_23A036181</name>
</gene>
<dbReference type="InterPro" id="IPR051418">
    <property type="entry name" value="Spondin/Thrombospondin_T1"/>
</dbReference>
<feature type="transmembrane region" description="Helical" evidence="15">
    <location>
        <begin position="1571"/>
        <end position="1595"/>
    </location>
</feature>
<dbReference type="GO" id="GO:0030154">
    <property type="term" value="P:cell differentiation"/>
    <property type="evidence" value="ECO:0007669"/>
    <property type="project" value="UniProtKB-KW"/>
</dbReference>
<dbReference type="InterPro" id="IPR000884">
    <property type="entry name" value="TSP1_rpt"/>
</dbReference>
<keyword evidence="12" id="KW-0325">Glycoprotein</keyword>
<dbReference type="InterPro" id="IPR056991">
    <property type="entry name" value="TSP1_TSH7A-B_C"/>
</dbReference>
<dbReference type="SMART" id="SM00209">
    <property type="entry name" value="TSP1"/>
    <property type="match status" value="16"/>
</dbReference>
<protein>
    <recommendedName>
        <fullName evidence="14">Thrombospondin type-1 domain-containing protein 7A</fullName>
    </recommendedName>
</protein>
<evidence type="ECO:0000256" key="7">
    <source>
        <dbReference type="ARBA" id="ARBA00022737"/>
    </source>
</evidence>
<feature type="domain" description="Spondin-like TSP1" evidence="16">
    <location>
        <begin position="338"/>
        <end position="390"/>
    </location>
</feature>
<dbReference type="FunFam" id="2.20.100.10:FF:000018">
    <property type="entry name" value="Thrombospondin type 1 domain containing 7A"/>
    <property type="match status" value="1"/>
</dbReference>
<dbReference type="Proteomes" id="UP001295444">
    <property type="component" value="Chromosome 07"/>
</dbReference>
<dbReference type="SUPFAM" id="SSF82895">
    <property type="entry name" value="TSP-1 type 1 repeat"/>
    <property type="match status" value="10"/>
</dbReference>
<evidence type="ECO:0000256" key="10">
    <source>
        <dbReference type="ARBA" id="ARBA00023136"/>
    </source>
</evidence>
<dbReference type="FunFam" id="2.20.100.10:FF:000017">
    <property type="entry name" value="Thrombospondin type 1 domain containing 7A"/>
    <property type="match status" value="1"/>
</dbReference>
<dbReference type="PANTHER" id="PTHR11311">
    <property type="entry name" value="SPONDIN"/>
    <property type="match status" value="1"/>
</dbReference>
<dbReference type="Pfam" id="PF19030">
    <property type="entry name" value="TSP1_ADAMTS"/>
    <property type="match status" value="2"/>
</dbReference>
<accession>A0AAD1SLP7</accession>
<dbReference type="PANTHER" id="PTHR11311:SF7">
    <property type="entry name" value="THROMBOSPONDIN TYPE-1 DOMAIN-CONTAINING PROTEIN 7B"/>
    <property type="match status" value="1"/>
</dbReference>
<keyword evidence="13" id="KW-0966">Cell projection</keyword>
<name>A0AAD1SLP7_PELCU</name>
<evidence type="ECO:0000256" key="8">
    <source>
        <dbReference type="ARBA" id="ARBA00022782"/>
    </source>
</evidence>
<evidence type="ECO:0000259" key="17">
    <source>
        <dbReference type="Pfam" id="PF23308"/>
    </source>
</evidence>
<dbReference type="PROSITE" id="PS50092">
    <property type="entry name" value="TSP1"/>
    <property type="match status" value="11"/>
</dbReference>
<dbReference type="EMBL" id="OW240918">
    <property type="protein sequence ID" value="CAH2305416.1"/>
    <property type="molecule type" value="Genomic_DNA"/>
</dbReference>
<evidence type="ECO:0000256" key="14">
    <source>
        <dbReference type="ARBA" id="ARBA00069078"/>
    </source>
</evidence>
<dbReference type="GO" id="GO:0030036">
    <property type="term" value="P:actin cytoskeleton organization"/>
    <property type="evidence" value="ECO:0007669"/>
    <property type="project" value="TreeGrafter"/>
</dbReference>
<dbReference type="GO" id="GO:0005886">
    <property type="term" value="C:plasma membrane"/>
    <property type="evidence" value="ECO:0007669"/>
    <property type="project" value="UniProtKB-SubCell"/>
</dbReference>
<dbReference type="FunFam" id="2.20.100.10:FF:000050">
    <property type="entry name" value="Thrombospondin type 1 domain containing 7B"/>
    <property type="match status" value="1"/>
</dbReference>
<feature type="domain" description="Spondin-like TSP1" evidence="16">
    <location>
        <begin position="1386"/>
        <end position="1445"/>
    </location>
</feature>
<dbReference type="InterPro" id="IPR044004">
    <property type="entry name" value="TSP1_spondin_dom"/>
</dbReference>
<keyword evidence="7" id="KW-0677">Repeat</keyword>
<dbReference type="Pfam" id="PF00090">
    <property type="entry name" value="TSP_1"/>
    <property type="match status" value="2"/>
</dbReference>